<feature type="transmembrane region" description="Helical" evidence="6">
    <location>
        <begin position="182"/>
        <end position="205"/>
    </location>
</feature>
<feature type="transmembrane region" description="Helical" evidence="6">
    <location>
        <begin position="125"/>
        <end position="143"/>
    </location>
</feature>
<evidence type="ECO:0000256" key="4">
    <source>
        <dbReference type="ARBA" id="ARBA00023136"/>
    </source>
</evidence>
<dbReference type="GO" id="GO:0046943">
    <property type="term" value="F:carboxylic acid transmembrane transporter activity"/>
    <property type="evidence" value="ECO:0007669"/>
    <property type="project" value="TreeGrafter"/>
</dbReference>
<dbReference type="PANTHER" id="PTHR23508">
    <property type="entry name" value="CARBOXYLIC ACID TRANSPORTER PROTEIN HOMOLOG"/>
    <property type="match status" value="1"/>
</dbReference>
<feature type="domain" description="Major facilitator superfamily (MFS) profile" evidence="7">
    <location>
        <begin position="60"/>
        <end position="462"/>
    </location>
</feature>
<feature type="transmembrane region" description="Helical" evidence="6">
    <location>
        <begin position="270"/>
        <end position="289"/>
    </location>
</feature>
<feature type="region of interest" description="Disordered" evidence="5">
    <location>
        <begin position="1"/>
        <end position="20"/>
    </location>
</feature>
<feature type="transmembrane region" description="Helical" evidence="6">
    <location>
        <begin position="96"/>
        <end position="118"/>
    </location>
</feature>
<feature type="transmembrane region" description="Helical" evidence="6">
    <location>
        <begin position="338"/>
        <end position="354"/>
    </location>
</feature>
<reference evidence="8" key="1">
    <citation type="submission" date="2019-03" db="EMBL/GenBank/DDBJ databases">
        <title>Long read genome sequence of the mycoparasitic Pythium oligandrum ATCC 38472 isolated from sugarbeet rhizosphere.</title>
        <authorList>
            <person name="Gaulin E."/>
        </authorList>
    </citation>
    <scope>NUCLEOTIDE SEQUENCE</scope>
    <source>
        <strain evidence="8">ATCC 38472_TT</strain>
    </source>
</reference>
<name>A0A8K1FL33_PYTOL</name>
<dbReference type="PANTHER" id="PTHR23508:SF10">
    <property type="entry name" value="CARBOXYLIC ACID TRANSPORTER PROTEIN HOMOLOG"/>
    <property type="match status" value="1"/>
</dbReference>
<dbReference type="Pfam" id="PF00083">
    <property type="entry name" value="Sugar_tr"/>
    <property type="match status" value="1"/>
</dbReference>
<dbReference type="InterPro" id="IPR005828">
    <property type="entry name" value="MFS_sugar_transport-like"/>
</dbReference>
<dbReference type="InterPro" id="IPR036259">
    <property type="entry name" value="MFS_trans_sf"/>
</dbReference>
<feature type="transmembrane region" description="Helical" evidence="6">
    <location>
        <begin position="58"/>
        <end position="76"/>
    </location>
</feature>
<feature type="transmembrane region" description="Helical" evidence="6">
    <location>
        <begin position="309"/>
        <end position="331"/>
    </location>
</feature>
<feature type="compositionally biased region" description="Polar residues" evidence="5">
    <location>
        <begin position="1"/>
        <end position="12"/>
    </location>
</feature>
<evidence type="ECO:0000256" key="3">
    <source>
        <dbReference type="ARBA" id="ARBA00022989"/>
    </source>
</evidence>
<accession>A0A8K1FL33</accession>
<protein>
    <recommendedName>
        <fullName evidence="7">Major facilitator superfamily (MFS) profile domain-containing protein</fullName>
    </recommendedName>
</protein>
<evidence type="ECO:0000256" key="6">
    <source>
        <dbReference type="SAM" id="Phobius"/>
    </source>
</evidence>
<feature type="transmembrane region" description="Helical" evidence="6">
    <location>
        <begin position="436"/>
        <end position="457"/>
    </location>
</feature>
<feature type="transmembrane region" description="Helical" evidence="6">
    <location>
        <begin position="217"/>
        <end position="235"/>
    </location>
</feature>
<dbReference type="OrthoDB" id="5296287at2759"/>
<keyword evidence="2 6" id="KW-0812">Transmembrane</keyword>
<keyword evidence="4 6" id="KW-0472">Membrane</keyword>
<evidence type="ECO:0000313" key="9">
    <source>
        <dbReference type="Proteomes" id="UP000794436"/>
    </source>
</evidence>
<comment type="subcellular location">
    <subcellularLocation>
        <location evidence="1">Membrane</location>
        <topology evidence="1">Multi-pass membrane protein</topology>
    </subcellularLocation>
</comment>
<sequence length="499" mass="55436">MSNYAAVTTPNANGEAHPPQEKIGVGEYLRTRVTTLKPPMTKLPNPFTLLGTLNRYQWANFLVAFAAWTWDAFDFFTVSMTLEDLAESFGKTKTDITWGISVTLMLRAVGSTLFGIAADRYGRKWPFVVNNIMFIVLEIATGFCNSFEVFMVVRALFGIAMGGVWGICAATALEDAPPAARGIISGILQQGYAMGYLLAVVFARALVNTTSHGWRPLFWFGGCPPLLIILFRMRLPETKVYQERQRLREATSNPTGTFIAEGKVVLKRNWLLLCYLVLFMAGMNFMSHGSQDLYPTLLKNNLQFNADQVTVTMVLAKTGAIVGGTFVGYYSQMFGRRLSILVVVIFGAAMLYPYCYTDSAVIMVPAFFMQFCVQGAWGVIPIHLMELSPPKYSTFVAGTAYQLGNLIASTTATIESSLAESYPLPPSEDGKERHDYAKVLCVLMFMVYAYIFTLTFLGPEKRGQEFDAAHDMDLSEEARDALHYENLEKRSVGEKKTAA</sequence>
<dbReference type="EMBL" id="SPLM01000007">
    <property type="protein sequence ID" value="TMW66721.1"/>
    <property type="molecule type" value="Genomic_DNA"/>
</dbReference>
<evidence type="ECO:0000259" key="7">
    <source>
        <dbReference type="PROSITE" id="PS50850"/>
    </source>
</evidence>
<dbReference type="GO" id="GO:0005886">
    <property type="term" value="C:plasma membrane"/>
    <property type="evidence" value="ECO:0007669"/>
    <property type="project" value="TreeGrafter"/>
</dbReference>
<dbReference type="CDD" id="cd17316">
    <property type="entry name" value="MFS_SV2_like"/>
    <property type="match status" value="1"/>
</dbReference>
<feature type="transmembrane region" description="Helical" evidence="6">
    <location>
        <begin position="149"/>
        <end position="170"/>
    </location>
</feature>
<evidence type="ECO:0000256" key="5">
    <source>
        <dbReference type="SAM" id="MobiDB-lite"/>
    </source>
</evidence>
<evidence type="ECO:0000256" key="2">
    <source>
        <dbReference type="ARBA" id="ARBA00022692"/>
    </source>
</evidence>
<dbReference type="AlphaFoldDB" id="A0A8K1FL33"/>
<evidence type="ECO:0000256" key="1">
    <source>
        <dbReference type="ARBA" id="ARBA00004141"/>
    </source>
</evidence>
<proteinExistence type="predicted"/>
<feature type="transmembrane region" description="Helical" evidence="6">
    <location>
        <begin position="360"/>
        <end position="380"/>
    </location>
</feature>
<keyword evidence="3 6" id="KW-1133">Transmembrane helix</keyword>
<keyword evidence="9" id="KW-1185">Reference proteome</keyword>
<organism evidence="8 9">
    <name type="scientific">Pythium oligandrum</name>
    <name type="common">Mycoparasitic fungus</name>
    <dbReference type="NCBI Taxonomy" id="41045"/>
    <lineage>
        <taxon>Eukaryota</taxon>
        <taxon>Sar</taxon>
        <taxon>Stramenopiles</taxon>
        <taxon>Oomycota</taxon>
        <taxon>Peronosporomycetes</taxon>
        <taxon>Pythiales</taxon>
        <taxon>Pythiaceae</taxon>
        <taxon>Pythium</taxon>
    </lineage>
</organism>
<dbReference type="InterPro" id="IPR020846">
    <property type="entry name" value="MFS_dom"/>
</dbReference>
<dbReference type="Proteomes" id="UP000794436">
    <property type="component" value="Unassembled WGS sequence"/>
</dbReference>
<dbReference type="PROSITE" id="PS50850">
    <property type="entry name" value="MFS"/>
    <property type="match status" value="1"/>
</dbReference>
<gene>
    <name evidence="8" type="ORF">Poli38472_014033</name>
</gene>
<dbReference type="Gene3D" id="1.20.1250.20">
    <property type="entry name" value="MFS general substrate transporter like domains"/>
    <property type="match status" value="2"/>
</dbReference>
<dbReference type="SUPFAM" id="SSF103473">
    <property type="entry name" value="MFS general substrate transporter"/>
    <property type="match status" value="1"/>
</dbReference>
<comment type="caution">
    <text evidence="8">The sequence shown here is derived from an EMBL/GenBank/DDBJ whole genome shotgun (WGS) entry which is preliminary data.</text>
</comment>
<evidence type="ECO:0000313" key="8">
    <source>
        <dbReference type="EMBL" id="TMW66721.1"/>
    </source>
</evidence>